<evidence type="ECO:0000313" key="2">
    <source>
        <dbReference type="EMBL" id="MCA9302366.1"/>
    </source>
</evidence>
<accession>A0A955E1H4</accession>
<reference evidence="2" key="1">
    <citation type="submission" date="2020-04" db="EMBL/GenBank/DDBJ databases">
        <authorList>
            <person name="Zhang T."/>
        </authorList>
    </citation>
    <scope>NUCLEOTIDE SEQUENCE</scope>
    <source>
        <strain evidence="2">HKST-UBA80</strain>
    </source>
</reference>
<evidence type="ECO:0000313" key="3">
    <source>
        <dbReference type="Proteomes" id="UP000714817"/>
    </source>
</evidence>
<sequence length="617" mass="66223">MSLKTNTSIEFGQSLIEVLVSFGILAILLPALLTGFVASREGRPQKENRVAATALVRETYEALRSAREENWYKIASPGIFHPSTDGSSWNLESGPENLGIFTRSIVISDVYRDNTGTIVSAGGTLDPSTKYAEISVSWQTPIASEVFTSTYLTRYLGNTLWEQTTQEQFIQGTFDNTVSKNNAGGEIELEQLPSADWSTPNLAYSYNSPGNTNSLAIFVEGDFAYMGTSTLYIFDISDPYNTTLVGSYSPGGTIYAIVVSNNYAYLATGINSSEIVVVDISNKANPVQASSINLNRNNDLYSIGKFGNYIVAGRDATPAEPELLIFDSSNAPSLSLVGSYEVNNDVLDVYPQGNYVYLSTIEDSAELRIIDISNVNSPTSAGIFDTPSNSDGSGVYFDGNYAYITTSNNGSGAEFYIVDVSSPNNTSLVGSMNIGAYSDTVFVVGDLAFLGTDSVTKEFLVVDISDKSNPVELSSYDTGAGGINSLFVKEGCAFGATDDNSKEFIVLCADLGGSAYANNGQYTSQTFDAGGSVGFNYFDFISSLPTNTGVSVQIATNTDNSTWNYVGPDGTNNTLYSASGAIPLNSVEGRYFRFKTYLSSDGSNTPILYEARINYSP</sequence>
<comment type="caution">
    <text evidence="2">The sequence shown here is derived from an EMBL/GenBank/DDBJ whole genome shotgun (WGS) entry which is preliminary data.</text>
</comment>
<dbReference type="AlphaFoldDB" id="A0A955E1H4"/>
<dbReference type="Proteomes" id="UP000714817">
    <property type="component" value="Unassembled WGS sequence"/>
</dbReference>
<dbReference type="EMBL" id="JAGQNY010000013">
    <property type="protein sequence ID" value="MCA9302366.1"/>
    <property type="molecule type" value="Genomic_DNA"/>
</dbReference>
<proteinExistence type="predicted"/>
<dbReference type="SUPFAM" id="SSF50960">
    <property type="entry name" value="TolB, C-terminal domain"/>
    <property type="match status" value="1"/>
</dbReference>
<keyword evidence="1" id="KW-0812">Transmembrane</keyword>
<keyword evidence="1" id="KW-0472">Membrane</keyword>
<evidence type="ECO:0000256" key="1">
    <source>
        <dbReference type="SAM" id="Phobius"/>
    </source>
</evidence>
<dbReference type="InterPro" id="IPR013211">
    <property type="entry name" value="LVIVD"/>
</dbReference>
<gene>
    <name evidence="2" type="ORF">KDA10_03360</name>
</gene>
<protein>
    <recommendedName>
        <fullName evidence="4">LVIVD repeat protein</fullName>
    </recommendedName>
</protein>
<evidence type="ECO:0008006" key="4">
    <source>
        <dbReference type="Google" id="ProtNLM"/>
    </source>
</evidence>
<keyword evidence="1" id="KW-1133">Transmembrane helix</keyword>
<dbReference type="Pfam" id="PF08309">
    <property type="entry name" value="LVIVD"/>
    <property type="match status" value="5"/>
</dbReference>
<feature type="transmembrane region" description="Helical" evidence="1">
    <location>
        <begin position="20"/>
        <end position="39"/>
    </location>
</feature>
<name>A0A955E1H4_UNCKA</name>
<reference evidence="2" key="2">
    <citation type="journal article" date="2021" name="Microbiome">
        <title>Successional dynamics and alternative stable states in a saline activated sludge microbial community over 9 years.</title>
        <authorList>
            <person name="Wang Y."/>
            <person name="Ye J."/>
            <person name="Ju F."/>
            <person name="Liu L."/>
            <person name="Boyd J.A."/>
            <person name="Deng Y."/>
            <person name="Parks D.H."/>
            <person name="Jiang X."/>
            <person name="Yin X."/>
            <person name="Woodcroft B.J."/>
            <person name="Tyson G.W."/>
            <person name="Hugenholtz P."/>
            <person name="Polz M.F."/>
            <person name="Zhang T."/>
        </authorList>
    </citation>
    <scope>NUCLEOTIDE SEQUENCE</scope>
    <source>
        <strain evidence="2">HKST-UBA80</strain>
    </source>
</reference>
<organism evidence="2 3">
    <name type="scientific">candidate division WWE3 bacterium</name>
    <dbReference type="NCBI Taxonomy" id="2053526"/>
    <lineage>
        <taxon>Bacteria</taxon>
        <taxon>Katanobacteria</taxon>
    </lineage>
</organism>